<name>A0A7W2TVI2_9GAMM</name>
<feature type="transmembrane region" description="Helical" evidence="10">
    <location>
        <begin position="24"/>
        <end position="42"/>
    </location>
</feature>
<feature type="domain" description="Ancillary SecYEG translocon subunit/Cell division coordinator CpoB TPR" evidence="11">
    <location>
        <begin position="15"/>
        <end position="216"/>
    </location>
</feature>
<keyword evidence="2" id="KW-1003">Cell membrane</keyword>
<dbReference type="Proteomes" id="UP000539350">
    <property type="component" value="Unassembled WGS sequence"/>
</dbReference>
<dbReference type="InterPro" id="IPR026039">
    <property type="entry name" value="YfgM"/>
</dbReference>
<evidence type="ECO:0000313" key="12">
    <source>
        <dbReference type="EMBL" id="MBA6412661.1"/>
    </source>
</evidence>
<dbReference type="Pfam" id="PF09976">
    <property type="entry name" value="TPR_21"/>
    <property type="match status" value="1"/>
</dbReference>
<proteinExistence type="inferred from homology"/>
<dbReference type="Gene3D" id="1.25.40.10">
    <property type="entry name" value="Tetratricopeptide repeat domain"/>
    <property type="match status" value="1"/>
</dbReference>
<evidence type="ECO:0000256" key="1">
    <source>
        <dbReference type="ARBA" id="ARBA00004401"/>
    </source>
</evidence>
<evidence type="ECO:0000256" key="6">
    <source>
        <dbReference type="ARBA" id="ARBA00023186"/>
    </source>
</evidence>
<comment type="caution">
    <text evidence="12">The sequence shown here is derived from an EMBL/GenBank/DDBJ whole genome shotgun (WGS) entry which is preliminary data.</text>
</comment>
<dbReference type="SUPFAM" id="SSF48452">
    <property type="entry name" value="TPR-like"/>
    <property type="match status" value="1"/>
</dbReference>
<feature type="region of interest" description="Disordered" evidence="9">
    <location>
        <begin position="224"/>
        <end position="246"/>
    </location>
</feature>
<dbReference type="EMBL" id="JACFXU010000013">
    <property type="protein sequence ID" value="MBA6412661.1"/>
    <property type="molecule type" value="Genomic_DNA"/>
</dbReference>
<protein>
    <recommendedName>
        <fullName evidence="8">Ancillary SecYEG translocon subunit</fullName>
    </recommendedName>
</protein>
<evidence type="ECO:0000256" key="3">
    <source>
        <dbReference type="ARBA" id="ARBA00022692"/>
    </source>
</evidence>
<evidence type="ECO:0000256" key="8">
    <source>
        <dbReference type="ARBA" id="ARBA00024235"/>
    </source>
</evidence>
<keyword evidence="4 10" id="KW-1133">Transmembrane helix</keyword>
<reference evidence="12 13" key="1">
    <citation type="submission" date="2020-07" db="EMBL/GenBank/DDBJ databases">
        <title>Halieaceae bacterium, F7430, whole genome shotgun sequencing project.</title>
        <authorList>
            <person name="Jiang S."/>
            <person name="Liu Z.W."/>
            <person name="Du Z.J."/>
        </authorList>
    </citation>
    <scope>NUCLEOTIDE SEQUENCE [LARGE SCALE GENOMIC DNA]</scope>
    <source>
        <strain evidence="12 13">F7430</strain>
    </source>
</reference>
<dbReference type="PIRSF" id="PIRSF006170">
    <property type="entry name" value="YfgM"/>
    <property type="match status" value="1"/>
</dbReference>
<keyword evidence="5 10" id="KW-0472">Membrane</keyword>
<accession>A0A7W2TVI2</accession>
<keyword evidence="13" id="KW-1185">Reference proteome</keyword>
<dbReference type="InterPro" id="IPR018704">
    <property type="entry name" value="SecYEG/CpoB_TPR"/>
</dbReference>
<sequence length="246" mass="26879">MESYRTEEEQVEALRRWWDENGRSTIVGIGLALLAVFGWQGWQQYQQQQREQASDIYQQLLNSASQAELTPARQGEIERLAGSLKDDYSGTTYAQFASLQLARLAVADGDLERAESELRWVLSAADRSSDIALVARQRLARVLASNGDTEAALDLLKVTSSNPYVASYQVARGDTLLAAGRRAEALEAYQLAWQLESENPGQLNTVTLQQKLSSLNPVAPTDVELSQDAGSAIEAGSDSELQGEGA</sequence>
<comment type="subcellular location">
    <subcellularLocation>
        <location evidence="1">Cell membrane</location>
        <topology evidence="1">Single-pass type II membrane protein</topology>
    </subcellularLocation>
</comment>
<dbReference type="InterPro" id="IPR011990">
    <property type="entry name" value="TPR-like_helical_dom_sf"/>
</dbReference>
<keyword evidence="6" id="KW-0143">Chaperone</keyword>
<organism evidence="12 13">
    <name type="scientific">Sediminihaliea albiluteola</name>
    <dbReference type="NCBI Taxonomy" id="2758564"/>
    <lineage>
        <taxon>Bacteria</taxon>
        <taxon>Pseudomonadati</taxon>
        <taxon>Pseudomonadota</taxon>
        <taxon>Gammaproteobacteria</taxon>
        <taxon>Cellvibrionales</taxon>
        <taxon>Halieaceae</taxon>
        <taxon>Sediminihaliea</taxon>
    </lineage>
</organism>
<dbReference type="GO" id="GO:0044877">
    <property type="term" value="F:protein-containing complex binding"/>
    <property type="evidence" value="ECO:0007669"/>
    <property type="project" value="InterPro"/>
</dbReference>
<evidence type="ECO:0000256" key="10">
    <source>
        <dbReference type="SAM" id="Phobius"/>
    </source>
</evidence>
<dbReference type="RefSeq" id="WP_182170100.1">
    <property type="nucleotide sequence ID" value="NZ_JACFXU010000013.1"/>
</dbReference>
<keyword evidence="3 10" id="KW-0812">Transmembrane</keyword>
<evidence type="ECO:0000256" key="5">
    <source>
        <dbReference type="ARBA" id="ARBA00023136"/>
    </source>
</evidence>
<evidence type="ECO:0000313" key="13">
    <source>
        <dbReference type="Proteomes" id="UP000539350"/>
    </source>
</evidence>
<evidence type="ECO:0000256" key="2">
    <source>
        <dbReference type="ARBA" id="ARBA00022475"/>
    </source>
</evidence>
<dbReference type="PANTHER" id="PTHR38035">
    <property type="entry name" value="UPF0070 PROTEIN YFGM"/>
    <property type="match status" value="1"/>
</dbReference>
<evidence type="ECO:0000256" key="9">
    <source>
        <dbReference type="SAM" id="MobiDB-lite"/>
    </source>
</evidence>
<evidence type="ECO:0000256" key="7">
    <source>
        <dbReference type="ARBA" id="ARBA00024197"/>
    </source>
</evidence>
<dbReference type="AlphaFoldDB" id="A0A7W2TVI2"/>
<evidence type="ECO:0000259" key="11">
    <source>
        <dbReference type="Pfam" id="PF09976"/>
    </source>
</evidence>
<dbReference type="PANTHER" id="PTHR38035:SF1">
    <property type="entry name" value="ANCILLARY SECYEG TRANSLOCON SUBUNIT"/>
    <property type="match status" value="1"/>
</dbReference>
<comment type="similarity">
    <text evidence="7">Belongs to the YfgM family.</text>
</comment>
<dbReference type="GO" id="GO:0005886">
    <property type="term" value="C:plasma membrane"/>
    <property type="evidence" value="ECO:0007669"/>
    <property type="project" value="UniProtKB-SubCell"/>
</dbReference>
<gene>
    <name evidence="12" type="ORF">H2508_05995</name>
</gene>
<evidence type="ECO:0000256" key="4">
    <source>
        <dbReference type="ARBA" id="ARBA00022989"/>
    </source>
</evidence>